<reference evidence="2" key="1">
    <citation type="submission" date="2014-09" db="EMBL/GenBank/DDBJ databases">
        <authorList>
            <person name="Magalhaes I.L.F."/>
            <person name="Oliveira U."/>
            <person name="Santos F.R."/>
            <person name="Vidigal T.H.D.A."/>
            <person name="Brescovit A.D."/>
            <person name="Santos A.J."/>
        </authorList>
    </citation>
    <scope>NUCLEOTIDE SEQUENCE</scope>
    <source>
        <tissue evidence="2">Shoot tissue taken approximately 20 cm above the soil surface</tissue>
    </source>
</reference>
<feature type="region of interest" description="Disordered" evidence="1">
    <location>
        <begin position="39"/>
        <end position="59"/>
    </location>
</feature>
<accession>A0A0A9DRX9</accession>
<protein>
    <submittedName>
        <fullName evidence="2">Uncharacterized protein</fullName>
    </submittedName>
</protein>
<organism evidence="2">
    <name type="scientific">Arundo donax</name>
    <name type="common">Giant reed</name>
    <name type="synonym">Donax arundinaceus</name>
    <dbReference type="NCBI Taxonomy" id="35708"/>
    <lineage>
        <taxon>Eukaryota</taxon>
        <taxon>Viridiplantae</taxon>
        <taxon>Streptophyta</taxon>
        <taxon>Embryophyta</taxon>
        <taxon>Tracheophyta</taxon>
        <taxon>Spermatophyta</taxon>
        <taxon>Magnoliopsida</taxon>
        <taxon>Liliopsida</taxon>
        <taxon>Poales</taxon>
        <taxon>Poaceae</taxon>
        <taxon>PACMAD clade</taxon>
        <taxon>Arundinoideae</taxon>
        <taxon>Arundineae</taxon>
        <taxon>Arundo</taxon>
    </lineage>
</organism>
<evidence type="ECO:0000256" key="1">
    <source>
        <dbReference type="SAM" id="MobiDB-lite"/>
    </source>
</evidence>
<reference evidence="2" key="2">
    <citation type="journal article" date="2015" name="Data Brief">
        <title>Shoot transcriptome of the giant reed, Arundo donax.</title>
        <authorList>
            <person name="Barrero R.A."/>
            <person name="Guerrero F.D."/>
            <person name="Moolhuijzen P."/>
            <person name="Goolsby J.A."/>
            <person name="Tidwell J."/>
            <person name="Bellgard S.E."/>
            <person name="Bellgard M.I."/>
        </authorList>
    </citation>
    <scope>NUCLEOTIDE SEQUENCE</scope>
    <source>
        <tissue evidence="2">Shoot tissue taken approximately 20 cm above the soil surface</tissue>
    </source>
</reference>
<dbReference type="EMBL" id="GBRH01209470">
    <property type="protein sequence ID" value="JAD88425.1"/>
    <property type="molecule type" value="Transcribed_RNA"/>
</dbReference>
<evidence type="ECO:0000313" key="2">
    <source>
        <dbReference type="EMBL" id="JAD88425.1"/>
    </source>
</evidence>
<proteinExistence type="predicted"/>
<sequence>MVLIACLTLHETIHPIIVLQNSIHEPPLFPTLSNNMFFRHDRNPRNHSRPRHITDQPDD</sequence>
<dbReference type="AlphaFoldDB" id="A0A0A9DRX9"/>
<name>A0A0A9DRX9_ARUDO</name>